<evidence type="ECO:0008006" key="4">
    <source>
        <dbReference type="Google" id="ProtNLM"/>
    </source>
</evidence>
<protein>
    <recommendedName>
        <fullName evidence="4">DNA (cytosine-5-)-methyltransferase</fullName>
    </recommendedName>
</protein>
<keyword evidence="1" id="KW-0489">Methyltransferase</keyword>
<dbReference type="AlphaFoldDB" id="A0A0F9TM77"/>
<comment type="caution">
    <text evidence="3">The sequence shown here is derived from an EMBL/GenBank/DDBJ whole genome shotgun (WGS) entry which is preliminary data.</text>
</comment>
<evidence type="ECO:0000256" key="1">
    <source>
        <dbReference type="ARBA" id="ARBA00022603"/>
    </source>
</evidence>
<dbReference type="GO" id="GO:0008168">
    <property type="term" value="F:methyltransferase activity"/>
    <property type="evidence" value="ECO:0007669"/>
    <property type="project" value="UniProtKB-KW"/>
</dbReference>
<evidence type="ECO:0000313" key="3">
    <source>
        <dbReference type="EMBL" id="KKN76027.1"/>
    </source>
</evidence>
<organism evidence="3">
    <name type="scientific">marine sediment metagenome</name>
    <dbReference type="NCBI Taxonomy" id="412755"/>
    <lineage>
        <taxon>unclassified sequences</taxon>
        <taxon>metagenomes</taxon>
        <taxon>ecological metagenomes</taxon>
    </lineage>
</organism>
<proteinExistence type="predicted"/>
<keyword evidence="2" id="KW-0808">Transferase</keyword>
<dbReference type="Pfam" id="PF00145">
    <property type="entry name" value="DNA_methylase"/>
    <property type="match status" value="1"/>
</dbReference>
<gene>
    <name evidence="3" type="ORF">LCGC14_0374170</name>
</gene>
<dbReference type="Gene3D" id="3.40.50.150">
    <property type="entry name" value="Vaccinia Virus protein VP39"/>
    <property type="match status" value="1"/>
</dbReference>
<reference evidence="3" key="1">
    <citation type="journal article" date="2015" name="Nature">
        <title>Complex archaea that bridge the gap between prokaryotes and eukaryotes.</title>
        <authorList>
            <person name="Spang A."/>
            <person name="Saw J.H."/>
            <person name="Jorgensen S.L."/>
            <person name="Zaremba-Niedzwiedzka K."/>
            <person name="Martijn J."/>
            <person name="Lind A.E."/>
            <person name="van Eijk R."/>
            <person name="Schleper C."/>
            <person name="Guy L."/>
            <person name="Ettema T.J."/>
        </authorList>
    </citation>
    <scope>NUCLEOTIDE SEQUENCE</scope>
</reference>
<dbReference type="GO" id="GO:0032259">
    <property type="term" value="P:methylation"/>
    <property type="evidence" value="ECO:0007669"/>
    <property type="project" value="UniProtKB-KW"/>
</dbReference>
<dbReference type="SUPFAM" id="SSF53335">
    <property type="entry name" value="S-adenosyl-L-methionine-dependent methyltransferases"/>
    <property type="match status" value="1"/>
</dbReference>
<evidence type="ECO:0000256" key="2">
    <source>
        <dbReference type="ARBA" id="ARBA00022679"/>
    </source>
</evidence>
<dbReference type="InterPro" id="IPR029063">
    <property type="entry name" value="SAM-dependent_MTases_sf"/>
</dbReference>
<dbReference type="EMBL" id="LAZR01000300">
    <property type="protein sequence ID" value="KKN76027.1"/>
    <property type="molecule type" value="Genomic_DNA"/>
</dbReference>
<sequence>MKILNLYAGIGGNRKLWGEEHEVTAIESNESIANAYKKFFPEDKIIIGDAHQYLLDHYTEFDFVWSSPPCPTHSRMRKTNTGIGERKSPPSYPDMALYQEIIFLTHFFKGKFVVENVISYYDALIKPQILNRHYFWSNFPISEKEVKNTLNIRNGHRRKIGFDLSGIKLTKRKDQVLNNCVEPELGLHIFQEAFKVEQKKVQKKVSQFK</sequence>
<dbReference type="InterPro" id="IPR001525">
    <property type="entry name" value="C5_MeTfrase"/>
</dbReference>
<name>A0A0F9TM77_9ZZZZ</name>
<accession>A0A0F9TM77</accession>